<dbReference type="OrthoDB" id="6064582at2"/>
<keyword evidence="2" id="KW-1185">Reference proteome</keyword>
<gene>
    <name evidence="1" type="ORF">MGMO_8c01030</name>
</gene>
<dbReference type="RefSeq" id="WP_023493201.1">
    <property type="nucleotide sequence ID" value="NZ_AYLO01000008.1"/>
</dbReference>
<dbReference type="eggNOG" id="ENOG5030MXJ">
    <property type="taxonomic scope" value="Bacteria"/>
</dbReference>
<evidence type="ECO:0000313" key="2">
    <source>
        <dbReference type="Proteomes" id="UP000017842"/>
    </source>
</evidence>
<dbReference type="Proteomes" id="UP000017842">
    <property type="component" value="Unassembled WGS sequence"/>
</dbReference>
<protein>
    <submittedName>
        <fullName evidence="1">Uncharacterized protein</fullName>
    </submittedName>
</protein>
<accession>V5E328</accession>
<organism evidence="1 2">
    <name type="scientific">Methyloglobulus morosus KoM1</name>
    <dbReference type="NCBI Taxonomy" id="1116472"/>
    <lineage>
        <taxon>Bacteria</taxon>
        <taxon>Pseudomonadati</taxon>
        <taxon>Pseudomonadota</taxon>
        <taxon>Gammaproteobacteria</taxon>
        <taxon>Methylococcales</taxon>
        <taxon>Methylococcaceae</taxon>
        <taxon>Methyloglobulus</taxon>
    </lineage>
</organism>
<dbReference type="EMBL" id="AYLO01000008">
    <property type="protein sequence ID" value="ESS73966.1"/>
    <property type="molecule type" value="Genomic_DNA"/>
</dbReference>
<comment type="caution">
    <text evidence="1">The sequence shown here is derived from an EMBL/GenBank/DDBJ whole genome shotgun (WGS) entry which is preliminary data.</text>
</comment>
<dbReference type="STRING" id="1116472.MGMO_8c01030"/>
<reference evidence="1 2" key="1">
    <citation type="journal article" date="2013" name="Genome Announc.">
        <title>Draft Genome Sequence of the Methanotrophic Gammaproteobacterium Methyloglobulus morosus DSM 22980 Strain KoM1.</title>
        <authorList>
            <person name="Poehlein A."/>
            <person name="Deutzmann J.S."/>
            <person name="Daniel R."/>
            <person name="Simeonova D.D."/>
        </authorList>
    </citation>
    <scope>NUCLEOTIDE SEQUENCE [LARGE SCALE GENOMIC DNA]</scope>
    <source>
        <strain evidence="1 2">KoM1</strain>
    </source>
</reference>
<proteinExistence type="predicted"/>
<evidence type="ECO:0000313" key="1">
    <source>
        <dbReference type="EMBL" id="ESS73966.1"/>
    </source>
</evidence>
<dbReference type="AlphaFoldDB" id="V5E328"/>
<name>V5E328_9GAMM</name>
<sequence>MATNHNLNFICYKCQASLSTANILLNKNKNEARGRCAKCNIWTTFPLPEIKKKLIYLDQSFFSDIYSETVKEDLNQRLKEKLLLLRQKQKIFLVVSDIHSYETSNIPEQHSKQKTEQWKFQNSMADGCIAGNFDNVVIAQTRRMLLEKNSFETFPHTDIGLKNPHQFMVGMNIISTNTWRDGLNQSSKTSSEQQNEAISDNLDRQVEKLPDNCKLSDCLHHIQELRKGGLQQGIKDFIKDKNFTLQSEEIISEINAGRTPSFQYPQISRSSFYPVIKSVVEGLDEDAALMKWSDLLKNDNLGLCPSLRIRIAMEAELLWIKKQGHRQNPKKFSENFGVSRHHDIQHIASFFPYVDAITTDNEMFNFCQREAVKKELNKYPTKIYAKKYYNDFEAWLSDLIKNS</sequence>